<sequence>MNEQKCIIVDNTVTGFCNGLMAIRANQMMPCSVPVIMMVAITPIPQNHTTISGTLSVRSAFFLHEASFLEKESVQNTNIVMANWSRSMWQSVVDIALRMLVSAPFGSHFFSATATVGGN</sequence>
<comment type="caution">
    <text evidence="1">The sequence shown here is derived from an EMBL/GenBank/DDBJ whole genome shotgun (WGS) entry which is preliminary data.</text>
</comment>
<evidence type="ECO:0000313" key="1">
    <source>
        <dbReference type="EMBL" id="KAJ1366573.1"/>
    </source>
</evidence>
<reference evidence="1" key="1">
    <citation type="submission" date="2021-06" db="EMBL/GenBank/DDBJ databases">
        <title>Parelaphostrongylus tenuis whole genome reference sequence.</title>
        <authorList>
            <person name="Garwood T.J."/>
            <person name="Larsen P.A."/>
            <person name="Fountain-Jones N.M."/>
            <person name="Garbe J.R."/>
            <person name="Macchietto M.G."/>
            <person name="Kania S.A."/>
            <person name="Gerhold R.W."/>
            <person name="Richards J.E."/>
            <person name="Wolf T.M."/>
        </authorList>
    </citation>
    <scope>NUCLEOTIDE SEQUENCE</scope>
    <source>
        <strain evidence="1">MNPRO001-30</strain>
        <tissue evidence="1">Meninges</tissue>
    </source>
</reference>
<proteinExistence type="predicted"/>
<evidence type="ECO:0000313" key="2">
    <source>
        <dbReference type="Proteomes" id="UP001196413"/>
    </source>
</evidence>
<dbReference type="EMBL" id="JAHQIW010005582">
    <property type="protein sequence ID" value="KAJ1366573.1"/>
    <property type="molecule type" value="Genomic_DNA"/>
</dbReference>
<dbReference type="Proteomes" id="UP001196413">
    <property type="component" value="Unassembled WGS sequence"/>
</dbReference>
<accession>A0AAD5QZD0</accession>
<dbReference type="AlphaFoldDB" id="A0AAD5QZD0"/>
<keyword evidence="2" id="KW-1185">Reference proteome</keyword>
<organism evidence="1 2">
    <name type="scientific">Parelaphostrongylus tenuis</name>
    <name type="common">Meningeal worm</name>
    <dbReference type="NCBI Taxonomy" id="148309"/>
    <lineage>
        <taxon>Eukaryota</taxon>
        <taxon>Metazoa</taxon>
        <taxon>Ecdysozoa</taxon>
        <taxon>Nematoda</taxon>
        <taxon>Chromadorea</taxon>
        <taxon>Rhabditida</taxon>
        <taxon>Rhabditina</taxon>
        <taxon>Rhabditomorpha</taxon>
        <taxon>Strongyloidea</taxon>
        <taxon>Metastrongylidae</taxon>
        <taxon>Parelaphostrongylus</taxon>
    </lineage>
</organism>
<name>A0AAD5QZD0_PARTN</name>
<gene>
    <name evidence="1" type="ORF">KIN20_027261</name>
</gene>
<protein>
    <submittedName>
        <fullName evidence="1">Uncharacterized protein</fullName>
    </submittedName>
</protein>